<keyword evidence="1" id="KW-1133">Transmembrane helix</keyword>
<evidence type="ECO:0000256" key="1">
    <source>
        <dbReference type="SAM" id="Phobius"/>
    </source>
</evidence>
<accession>A0A4P6JTJ7</accession>
<protein>
    <submittedName>
        <fullName evidence="2">Uncharacterized protein</fullName>
    </submittedName>
</protein>
<dbReference type="Proteomes" id="UP000290365">
    <property type="component" value="Chromosome"/>
</dbReference>
<sequence length="139" mass="16135">MSMQQNKLITVRKLAALAIVYHGSRLIIIEFALGVFFLGGFGIALSALGLLLRPYHPILLLLLSGCILLWIALNYIPLFIYSLDINKRKSARLEVAFELEYSYLYIRSYNLQSTLFLFIPFAMLILTLVQEWQKRRREH</sequence>
<keyword evidence="1" id="KW-0812">Transmembrane</keyword>
<dbReference type="EMBL" id="CP035758">
    <property type="protein sequence ID" value="QBD78620.1"/>
    <property type="molecule type" value="Genomic_DNA"/>
</dbReference>
<feature type="transmembrane region" description="Helical" evidence="1">
    <location>
        <begin position="58"/>
        <end position="80"/>
    </location>
</feature>
<feature type="transmembrane region" description="Helical" evidence="1">
    <location>
        <begin position="26"/>
        <end position="51"/>
    </location>
</feature>
<organism evidence="2 3">
    <name type="scientific">Ktedonosporobacter rubrisoli</name>
    <dbReference type="NCBI Taxonomy" id="2509675"/>
    <lineage>
        <taxon>Bacteria</taxon>
        <taxon>Bacillati</taxon>
        <taxon>Chloroflexota</taxon>
        <taxon>Ktedonobacteria</taxon>
        <taxon>Ktedonobacterales</taxon>
        <taxon>Ktedonosporobacteraceae</taxon>
        <taxon>Ktedonosporobacter</taxon>
    </lineage>
</organism>
<dbReference type="AlphaFoldDB" id="A0A4P6JTJ7"/>
<dbReference type="RefSeq" id="WP_129889673.1">
    <property type="nucleotide sequence ID" value="NZ_CP035758.1"/>
</dbReference>
<gene>
    <name evidence="2" type="ORF">EPA93_22545</name>
</gene>
<reference evidence="2 3" key="1">
    <citation type="submission" date="2019-01" db="EMBL/GenBank/DDBJ databases">
        <title>Ktedonosporobacter rubrisoli SCAWS-G2.</title>
        <authorList>
            <person name="Huang Y."/>
            <person name="Yan B."/>
        </authorList>
    </citation>
    <scope>NUCLEOTIDE SEQUENCE [LARGE SCALE GENOMIC DNA]</scope>
    <source>
        <strain evidence="2 3">SCAWS-G2</strain>
    </source>
</reference>
<keyword evidence="3" id="KW-1185">Reference proteome</keyword>
<dbReference type="KEGG" id="kbs:EPA93_22545"/>
<keyword evidence="1" id="KW-0472">Membrane</keyword>
<feature type="transmembrane region" description="Helical" evidence="1">
    <location>
        <begin position="109"/>
        <end position="129"/>
    </location>
</feature>
<evidence type="ECO:0000313" key="3">
    <source>
        <dbReference type="Proteomes" id="UP000290365"/>
    </source>
</evidence>
<proteinExistence type="predicted"/>
<evidence type="ECO:0000313" key="2">
    <source>
        <dbReference type="EMBL" id="QBD78620.1"/>
    </source>
</evidence>
<name>A0A4P6JTJ7_KTERU</name>